<accession>A0A8K1FKT4</accession>
<name>A0A8K1FKT4_PYTOL</name>
<dbReference type="PROSITE" id="PS50222">
    <property type="entry name" value="EF_HAND_2"/>
    <property type="match status" value="1"/>
</dbReference>
<dbReference type="GO" id="GO:0005509">
    <property type="term" value="F:calcium ion binding"/>
    <property type="evidence" value="ECO:0007669"/>
    <property type="project" value="InterPro"/>
</dbReference>
<dbReference type="PROSITE" id="PS51336">
    <property type="entry name" value="DM10"/>
    <property type="match status" value="3"/>
</dbReference>
<dbReference type="Pfam" id="PF06565">
    <property type="entry name" value="DM10_dom"/>
    <property type="match status" value="3"/>
</dbReference>
<feature type="domain" description="EF-hand" evidence="10">
    <location>
        <begin position="829"/>
        <end position="860"/>
    </location>
</feature>
<comment type="caution">
    <text evidence="12">The sequence shown here is derived from an EMBL/GenBank/DDBJ whole genome shotgun (WGS) entry which is preliminary data.</text>
</comment>
<dbReference type="InterPro" id="IPR040193">
    <property type="entry name" value="EFHC1/EFHC2/EFHB"/>
</dbReference>
<dbReference type="Proteomes" id="UP000794436">
    <property type="component" value="Unassembled WGS sequence"/>
</dbReference>
<evidence type="ECO:0000256" key="5">
    <source>
        <dbReference type="ARBA" id="ARBA00023069"/>
    </source>
</evidence>
<feature type="region of interest" description="Disordered" evidence="9">
    <location>
        <begin position="763"/>
        <end position="788"/>
    </location>
</feature>
<keyword evidence="13" id="KW-1185">Reference proteome</keyword>
<evidence type="ECO:0000256" key="7">
    <source>
        <dbReference type="ARBA" id="ARBA00023273"/>
    </source>
</evidence>
<evidence type="ECO:0008006" key="14">
    <source>
        <dbReference type="Google" id="ProtNLM"/>
    </source>
</evidence>
<keyword evidence="6" id="KW-0206">Cytoskeleton</keyword>
<proteinExistence type="predicted"/>
<organism evidence="12 13">
    <name type="scientific">Pythium oligandrum</name>
    <name type="common">Mycoparasitic fungus</name>
    <dbReference type="NCBI Taxonomy" id="41045"/>
    <lineage>
        <taxon>Eukaryota</taxon>
        <taxon>Sar</taxon>
        <taxon>Stramenopiles</taxon>
        <taxon>Oomycota</taxon>
        <taxon>Peronosporomycetes</taxon>
        <taxon>Pythiales</taxon>
        <taxon>Pythiaceae</taxon>
        <taxon>Pythium</taxon>
    </lineage>
</organism>
<dbReference type="InterPro" id="IPR002048">
    <property type="entry name" value="EF_hand_dom"/>
</dbReference>
<evidence type="ECO:0000256" key="6">
    <source>
        <dbReference type="ARBA" id="ARBA00023212"/>
    </source>
</evidence>
<keyword evidence="5" id="KW-0969">Cilium</keyword>
<keyword evidence="2" id="KW-0963">Cytoplasm</keyword>
<evidence type="ECO:0000313" key="12">
    <source>
        <dbReference type="EMBL" id="TMW63152.1"/>
    </source>
</evidence>
<dbReference type="SMART" id="SM00676">
    <property type="entry name" value="DM10"/>
    <property type="match status" value="3"/>
</dbReference>
<protein>
    <recommendedName>
        <fullName evidence="14">Calmodulin</fullName>
    </recommendedName>
</protein>
<evidence type="ECO:0000259" key="10">
    <source>
        <dbReference type="PROSITE" id="PS50222"/>
    </source>
</evidence>
<evidence type="ECO:0000256" key="1">
    <source>
        <dbReference type="ARBA" id="ARBA00004611"/>
    </source>
</evidence>
<dbReference type="EMBL" id="SPLM01000072">
    <property type="protein sequence ID" value="TMW63152.1"/>
    <property type="molecule type" value="Genomic_DNA"/>
</dbReference>
<keyword evidence="4" id="KW-0282">Flagellum</keyword>
<feature type="coiled-coil region" evidence="8">
    <location>
        <begin position="224"/>
        <end position="251"/>
    </location>
</feature>
<dbReference type="InterPro" id="IPR006602">
    <property type="entry name" value="DM10_dom"/>
</dbReference>
<dbReference type="OrthoDB" id="6360546at2759"/>
<dbReference type="InterPro" id="IPR011992">
    <property type="entry name" value="EF-hand-dom_pair"/>
</dbReference>
<dbReference type="FunFam" id="2.30.29.170:FF:000004">
    <property type="entry name" value="EF-hand domain containing 2"/>
    <property type="match status" value="1"/>
</dbReference>
<dbReference type="Gene3D" id="2.30.29.170">
    <property type="match status" value="3"/>
</dbReference>
<keyword evidence="3" id="KW-0677">Repeat</keyword>
<evidence type="ECO:0000256" key="3">
    <source>
        <dbReference type="ARBA" id="ARBA00022737"/>
    </source>
</evidence>
<keyword evidence="7" id="KW-0966">Cell projection</keyword>
<gene>
    <name evidence="12" type="ORF">Poli38472_002093</name>
</gene>
<evidence type="ECO:0000256" key="8">
    <source>
        <dbReference type="SAM" id="Coils"/>
    </source>
</evidence>
<feature type="domain" description="DM10" evidence="11">
    <location>
        <begin position="428"/>
        <end position="547"/>
    </location>
</feature>
<sequence>MPPPAPSVPMIPGLLSSQRHFVGRTDFRKGQLLEQMANGRLREDVVTQPTTAKWLNLVDTVIAANKSNQVQSPTPVPVVDKTGKSSTKYRVDSTQPAWITHDRQVLRFYGYFQEPVEELGRRIQRIRRVVIFFYLSDRAISISEPRVANSGIAQGEFMKRTVLTKTDGSNYTPADFRVGAELRFYGRTFYLVGCDEATRLYYEEALNDPQDAPRRYPDDKASQLDEVDTLKQRLQAKTNALRENKAEVVRKFHENSQKVLRFFVSWLDPHPLYPETRRYVLHYYLTDDTMEVVEPKREREVRGHFAVLISRRKMASDDKQTQSDRFLTARDLRCGEYIHVYSRRFLLEDCDPFTRDYYLEHFGITQEPHDSPQAARNDKATKWKLFQAQDSTQSNGAQAALYRLKDRLARGSEEESAGRQFYKNDALEKKQLRFRARFHALPSSDPNSEREFVLTYYLEDDTLSVFEPRKKNSGVQGGRFLDRGRFRKCGHTVDGDTASREQGKAKSLFRASDFYVGAVVGFEFAPQQRLELVEADRQTLSFCENHPELFPFSDIDAILSTITLSVVKAERNPRAECRALDPRGSGELSVSDLKRLLQRLGMLKQLNAQQLITLSRRFRDEATEDEKRFVYADFCDAIALQALKAVGDDPAKRDVYVRLRKCETLRRALREADTTSAVDIDTLVSVVGAFDVRLTRSESQVLTAGFGKGTSIDYNRLCDHVFQLPTVQGESNQNQMTADRDEDDAFADFDDSMGDVSAPPLFTQRQPPASPRKLLQPSVPGLNLPSKRPVTADFRSPQAIYAPRAPIDRTTDPRVVALLQRVFGSRKYQLRKAFREHDIDKSGLLDEDAFMAAVLAIEPSLSDNDTYLIADVYFPANNHHHNARVDYMTLLDSAFGTI</sequence>
<dbReference type="AlphaFoldDB" id="A0A8K1FKT4"/>
<keyword evidence="8" id="KW-0175">Coiled coil</keyword>
<evidence type="ECO:0000256" key="4">
    <source>
        <dbReference type="ARBA" id="ARBA00022846"/>
    </source>
</evidence>
<feature type="domain" description="DM10" evidence="11">
    <location>
        <begin position="256"/>
        <end position="362"/>
    </location>
</feature>
<dbReference type="PANTHER" id="PTHR12086">
    <property type="entry name" value="EF-HAND DOMAIN C-TERMINAL CONTAINING PROTEIN"/>
    <property type="match status" value="1"/>
</dbReference>
<evidence type="ECO:0000313" key="13">
    <source>
        <dbReference type="Proteomes" id="UP000794436"/>
    </source>
</evidence>
<evidence type="ECO:0000259" key="11">
    <source>
        <dbReference type="PROSITE" id="PS51336"/>
    </source>
</evidence>
<dbReference type="SUPFAM" id="SSF47473">
    <property type="entry name" value="EF-hand"/>
    <property type="match status" value="1"/>
</dbReference>
<feature type="domain" description="DM10" evidence="11">
    <location>
        <begin position="102"/>
        <end position="206"/>
    </location>
</feature>
<reference evidence="12" key="1">
    <citation type="submission" date="2019-03" db="EMBL/GenBank/DDBJ databases">
        <title>Long read genome sequence of the mycoparasitic Pythium oligandrum ATCC 38472 isolated from sugarbeet rhizosphere.</title>
        <authorList>
            <person name="Gaulin E."/>
        </authorList>
    </citation>
    <scope>NUCLEOTIDE SEQUENCE</scope>
    <source>
        <strain evidence="12">ATCC 38472_TT</strain>
    </source>
</reference>
<evidence type="ECO:0000256" key="9">
    <source>
        <dbReference type="SAM" id="MobiDB-lite"/>
    </source>
</evidence>
<evidence type="ECO:0000256" key="2">
    <source>
        <dbReference type="ARBA" id="ARBA00022490"/>
    </source>
</evidence>
<comment type="subcellular location">
    <subcellularLocation>
        <location evidence="1">Cytoplasm</location>
        <location evidence="1">Cytoskeleton</location>
        <location evidence="1">Flagellum axoneme</location>
    </subcellularLocation>
</comment>